<dbReference type="STRING" id="1631356.VV01_19425"/>
<reference evidence="3" key="1">
    <citation type="submission" date="2015-03" db="EMBL/GenBank/DDBJ databases">
        <title>Luteipulveratus halotolerans sp. nov., a novel actinobacterium (Dermacoccaceae) from Sarawak, Malaysia.</title>
        <authorList>
            <person name="Juboi H."/>
            <person name="Basik A."/>
            <person name="Shamsul S.S."/>
            <person name="Arnold P."/>
            <person name="Schmitt E.K."/>
            <person name="Sanglier J.-J."/>
            <person name="Yeo T."/>
        </authorList>
    </citation>
    <scope>NUCLEOTIDE SEQUENCE [LARGE SCALE GENOMIC DNA]</scope>
    <source>
        <strain evidence="3">C296001</strain>
    </source>
</reference>
<feature type="transmembrane region" description="Helical" evidence="1">
    <location>
        <begin position="79"/>
        <end position="99"/>
    </location>
</feature>
<organism evidence="2 3">
    <name type="scientific">Luteipulveratus halotolerans</name>
    <dbReference type="NCBI Taxonomy" id="1631356"/>
    <lineage>
        <taxon>Bacteria</taxon>
        <taxon>Bacillati</taxon>
        <taxon>Actinomycetota</taxon>
        <taxon>Actinomycetes</taxon>
        <taxon>Micrococcales</taxon>
        <taxon>Dermacoccaceae</taxon>
        <taxon>Luteipulveratus</taxon>
    </lineage>
</organism>
<proteinExistence type="predicted"/>
<keyword evidence="1" id="KW-0812">Transmembrane</keyword>
<comment type="caution">
    <text evidence="2">The sequence shown here is derived from an EMBL/GenBank/DDBJ whole genome shotgun (WGS) entry which is preliminary data.</text>
</comment>
<evidence type="ECO:0000256" key="1">
    <source>
        <dbReference type="SAM" id="Phobius"/>
    </source>
</evidence>
<dbReference type="Proteomes" id="UP000037397">
    <property type="component" value="Unassembled WGS sequence"/>
</dbReference>
<keyword evidence="3" id="KW-1185">Reference proteome</keyword>
<name>A0A0L6CM56_9MICO</name>
<keyword evidence="1" id="KW-1133">Transmembrane helix</keyword>
<feature type="transmembrane region" description="Helical" evidence="1">
    <location>
        <begin position="56"/>
        <end position="73"/>
    </location>
</feature>
<gene>
    <name evidence="2" type="ORF">VV01_19425</name>
</gene>
<evidence type="ECO:0000313" key="2">
    <source>
        <dbReference type="EMBL" id="KNX38814.1"/>
    </source>
</evidence>
<protein>
    <submittedName>
        <fullName evidence="2">Uncharacterized protein</fullName>
    </submittedName>
</protein>
<accession>A0A0L6CM56</accession>
<keyword evidence="1" id="KW-0472">Membrane</keyword>
<dbReference type="AlphaFoldDB" id="A0A0L6CM56"/>
<evidence type="ECO:0000313" key="3">
    <source>
        <dbReference type="Proteomes" id="UP000037397"/>
    </source>
</evidence>
<feature type="transmembrane region" description="Helical" evidence="1">
    <location>
        <begin position="126"/>
        <end position="149"/>
    </location>
</feature>
<feature type="transmembrane region" description="Helical" evidence="1">
    <location>
        <begin position="155"/>
        <end position="177"/>
    </location>
</feature>
<dbReference type="EMBL" id="LAIR01000002">
    <property type="protein sequence ID" value="KNX38814.1"/>
    <property type="molecule type" value="Genomic_DNA"/>
</dbReference>
<sequence length="314" mass="33872">MFAVAARTDLAPWSVASWEAACRSPRPRTVMTTPVAHNTHGEGWHLRLKRRHLPKVICFFAGLCFLLLGVFSYKEALQNRWFGVPIALLGVILMVLPFGGRPAPMSARQHQHGLLIPTRPPSLRRVIAYGIFAGLMLSLAAVSVAMVVVDGEYGAIFGGIVLLLIGLLASAACLGGIRSRRAPDQGLLLTPDEVVLLRQERMSVPWSDVTGFRDHWRRSVGRGVYNTADDQVDNWLTVVRRPGAAADAPPDVASLLSGTSDPSLDAATVGMDPYLALAIARFYLDHPEARAELGSHAAVSRSDAIARITSSQAG</sequence>